<evidence type="ECO:0000313" key="1">
    <source>
        <dbReference type="EMBL" id="PKZ41570.1"/>
    </source>
</evidence>
<sequence length="733" mass="78343">MRHELRGLEPRNFARYLAALGLARVVAEQADPELRLGWDGLTFVLETSVEDLGAWMVEAYRPTPVLSPWNNGSGYGPKDKKPREFVDRIVAAPGERFSAFREIDALSREVRERESEKEAIVRSLRNWLPDEGLAWLDAAIILTSTDDKDVLQFPPLLGTGGNDGRLEFSTTFHQNLALVMPELGASRAVTQGWALDLLNGTSGQKLAPKSLGQFDAAAAGGVGGSPLDDTPSVGNPWAYVLLVEGAMMFAGSAAKRLGHGGVGRASLPFTVASSPDGPGAGASGEEVRGEVWAPVVDASPQLLDYSSWSHLFVQAKGQWGGRTPTTASQMYGAVHAHGVDRRIDRFMRFAISQRNGLAFMAELREVVQNQPAPGMDVALQLERRLGMFRRLPGLASKRALRRAESAQLAFAREPSARNLLGALAALTHVEAVGMRTPRGREAVTRGVRRPDAALSLDLLRGGEGTLQSSEWRVGAALASGRASVPGGGAWTGAPRAGAQRGVRSSTRPVRDLVIGWHDHEDHWHPPVASGLAEGDLERLLSGVAQWVATHAPNGGGDLTRGVRIAEDHGFVCAQEDLHAWVRGELDDREVAMAFTAFLAVDFGEARGRSLPAEGWFDPSLAILQAFAAGRVRDGYAEDAAGAARGVEPQWIAQLVAGTPEATTRAVAAAAGVLNRSGVWQPRGSHVETRRVAVHAPLPLVPGRRLAAALCGPSSPHPVTRWAVSDALSTDTTR</sequence>
<name>A0A2I1PAB2_9MICO</name>
<comment type="caution">
    <text evidence="1">The sequence shown here is derived from an EMBL/GenBank/DDBJ whole genome shotgun (WGS) entry which is preliminary data.</text>
</comment>
<dbReference type="OrthoDB" id="441343at2"/>
<dbReference type="Proteomes" id="UP000234206">
    <property type="component" value="Unassembled WGS sequence"/>
</dbReference>
<dbReference type="InterPro" id="IPR026483">
    <property type="entry name" value="Cas_Csx17"/>
</dbReference>
<organism evidence="1 2">
    <name type="scientific">Kytococcus schroeteri</name>
    <dbReference type="NCBI Taxonomy" id="138300"/>
    <lineage>
        <taxon>Bacteria</taxon>
        <taxon>Bacillati</taxon>
        <taxon>Actinomycetota</taxon>
        <taxon>Actinomycetes</taxon>
        <taxon>Micrococcales</taxon>
        <taxon>Kytococcaceae</taxon>
        <taxon>Kytococcus</taxon>
    </lineage>
</organism>
<keyword evidence="2" id="KW-1185">Reference proteome</keyword>
<dbReference type="AlphaFoldDB" id="A0A2I1PAB2"/>
<evidence type="ECO:0000313" key="2">
    <source>
        <dbReference type="Proteomes" id="UP000234206"/>
    </source>
</evidence>
<accession>A0A2I1PAB2</accession>
<dbReference type="NCBIfam" id="TIGR04113">
    <property type="entry name" value="cas_csx17"/>
    <property type="match status" value="1"/>
</dbReference>
<dbReference type="EMBL" id="PKIZ01000011">
    <property type="protein sequence ID" value="PKZ41570.1"/>
    <property type="molecule type" value="Genomic_DNA"/>
</dbReference>
<proteinExistence type="predicted"/>
<protein>
    <submittedName>
        <fullName evidence="1">Type I-U CRISPR-associated protein Csx17</fullName>
    </submittedName>
</protein>
<gene>
    <name evidence="1" type="primary">csx17</name>
    <name evidence="1" type="ORF">CYJ76_06720</name>
</gene>
<dbReference type="RefSeq" id="WP_101849620.1">
    <property type="nucleotide sequence ID" value="NZ_PKIZ01000011.1"/>
</dbReference>
<reference evidence="1 2" key="1">
    <citation type="submission" date="2017-12" db="EMBL/GenBank/DDBJ databases">
        <title>Phylogenetic diversity of female urinary microbiome.</title>
        <authorList>
            <person name="Thomas-White K."/>
            <person name="Wolfe A.J."/>
        </authorList>
    </citation>
    <scope>NUCLEOTIDE SEQUENCE [LARGE SCALE GENOMIC DNA]</scope>
    <source>
        <strain evidence="1 2">UMB1298</strain>
    </source>
</reference>